<feature type="compositionally biased region" description="Acidic residues" evidence="1">
    <location>
        <begin position="917"/>
        <end position="931"/>
    </location>
</feature>
<keyword evidence="3" id="KW-1185">Reference proteome</keyword>
<accession>A0A9W7G9S6</accession>
<feature type="region of interest" description="Disordered" evidence="1">
    <location>
        <begin position="949"/>
        <end position="980"/>
    </location>
</feature>
<feature type="compositionally biased region" description="Basic and acidic residues" evidence="1">
    <location>
        <begin position="458"/>
        <end position="474"/>
    </location>
</feature>
<comment type="caution">
    <text evidence="2">The sequence shown here is derived from an EMBL/GenBank/DDBJ whole genome shotgun (WGS) entry which is preliminary data.</text>
</comment>
<feature type="compositionally biased region" description="Polar residues" evidence="1">
    <location>
        <begin position="222"/>
        <end position="235"/>
    </location>
</feature>
<feature type="region of interest" description="Disordered" evidence="1">
    <location>
        <begin position="222"/>
        <end position="267"/>
    </location>
</feature>
<reference evidence="3" key="1">
    <citation type="journal article" date="2023" name="Commun. Biol.">
        <title>Genome analysis of Parmales, the sister group of diatoms, reveals the evolutionary specialization of diatoms from phago-mixotrophs to photoautotrophs.</title>
        <authorList>
            <person name="Ban H."/>
            <person name="Sato S."/>
            <person name="Yoshikawa S."/>
            <person name="Yamada K."/>
            <person name="Nakamura Y."/>
            <person name="Ichinomiya M."/>
            <person name="Sato N."/>
            <person name="Blanc-Mathieu R."/>
            <person name="Endo H."/>
            <person name="Kuwata A."/>
            <person name="Ogata H."/>
        </authorList>
    </citation>
    <scope>NUCLEOTIDE SEQUENCE [LARGE SCALE GENOMIC DNA]</scope>
</reference>
<feature type="region of interest" description="Disordered" evidence="1">
    <location>
        <begin position="637"/>
        <end position="768"/>
    </location>
</feature>
<feature type="region of interest" description="Disordered" evidence="1">
    <location>
        <begin position="444"/>
        <end position="494"/>
    </location>
</feature>
<evidence type="ECO:0000313" key="2">
    <source>
        <dbReference type="EMBL" id="GMI38500.1"/>
    </source>
</evidence>
<feature type="compositionally biased region" description="Acidic residues" evidence="1">
    <location>
        <begin position="1110"/>
        <end position="1123"/>
    </location>
</feature>
<gene>
    <name evidence="2" type="ORF">TrCOL_g8181</name>
</gene>
<feature type="region of interest" description="Disordered" evidence="1">
    <location>
        <begin position="1"/>
        <end position="43"/>
    </location>
</feature>
<feature type="compositionally biased region" description="Polar residues" evidence="1">
    <location>
        <begin position="748"/>
        <end position="757"/>
    </location>
</feature>
<feature type="region of interest" description="Disordered" evidence="1">
    <location>
        <begin position="61"/>
        <end position="104"/>
    </location>
</feature>
<sequence length="1296" mass="143044">MSSRRGPTAGPTLRHSGDRVMQNQPSSYGTNSSKPQPSAAESAAINASAIAAIHARMRNAEPSIAELSKPSGRQPKNGGMSTKEIIAERLRQRKAKEGNTEEKSVAETLAWVRAKSAERRSKKLLQQFEGKENEGIVPETFPTQHHQQHQHQIRVPAPGASSVEASIARGQAILQDADARMTKFEKYMNDMKTGTTAQSPQPSTTAMVSLDSSPILPAKTENTATISTSASNPSSPLKGKTLGNGKVEEEGVGEDETKATRSKSTSRLGVYQKLSTVPFEPIQIEGRVSERLTEAFQKAVPSVNVAAGGYGEGEGDGESARGSRGSRRKSRERAAIEQQASVAAVPQQERPSPPKPKKSKVRVVTSKRTQESIEEEEMIRTMQKMKEDSRRRAHFQNQERMAQERAENEGEENYENYNKGLQTDFEILIREGAEELRKEKEAAERLIQGGVKASAQHKGGDKEKKRNDKKHGGESNDALPFVAPFDPKTQLQGYKRGEIAKERRQQELEDAEMLAAQQRKFKALPLPGGVQVSNNLYAKTEAAKAKEKRAKAGRRRREGGAGRPRGPQRMDAADLFRALDAGKMEVATESVAEVPEISQEEIHRRKEARKAKRMKQKMEQDQKGILTLQEEIAKLEMKLGKKKNGGGGGGRAGEAEREGEEDNDYLSAIESAGKMLKGQGGSEADDSSSTSSSSSAREPRQNTFLTGTNIADHYDSGDSDDDSSCSSASSVSSGNEEEGDERLKVSVPKNNNGTTEESGPASEVYRRQEKWLAEKERKRKALIEEKKKREEEGFTGKPEIFSAKQSWMRAKVSYAANLQKAREIDEMKRIEKENKEEAAERRRLRELQGLKAENRYKKKLRLMKIDKEKQRESLEKLSKPRNARNPSSELGIKDEADLEAHRAQEKLAAAGGKRGEDEEDGDVGGDDGFGDMDEKQYIRVMKALGLDPGITAKKKKKKKKGERGGGGGGMGGLELDTSYESNFTNDPGSIVNVGSVVVGDQGGGKESFAKNSPRRDFRNADFVNDTSVIKEIDDVFAELESDKWGSAVGGVRDGVGLGEDEGMGEESNEYEDDDYQFEESADEGESSFDINKSPEFLKRSRGSSRQTQQQEEEEEEVEEDYEQEAAREGAERKWSFSGHQNNEGIMAHAASALDAAEHALSGLMGVDKGEAKTKQKVVKELFDGAIEVHLEPFEKYERGMCSFFDRSSSAEKGRFRVRDARDYAPDSMRRREDYTPGVMLLVGKRNGAGEGGPEQCITILFDKAKYTEDEGAKWWEENRHRFLGGGKFDGGGDRGR</sequence>
<feature type="compositionally biased region" description="Basic residues" evidence="1">
    <location>
        <begin position="605"/>
        <end position="615"/>
    </location>
</feature>
<feature type="compositionally biased region" description="Basic residues" evidence="1">
    <location>
        <begin position="546"/>
        <end position="557"/>
    </location>
</feature>
<feature type="compositionally biased region" description="Low complexity" evidence="1">
    <location>
        <begin position="724"/>
        <end position="734"/>
    </location>
</feature>
<name>A0A9W7G9S6_9STRA</name>
<feature type="region of interest" description="Disordered" evidence="1">
    <location>
        <begin position="541"/>
        <end position="571"/>
    </location>
</feature>
<feature type="region of interest" description="Disordered" evidence="1">
    <location>
        <begin position="1047"/>
        <end position="1132"/>
    </location>
</feature>
<dbReference type="OrthoDB" id="201969at2759"/>
<feature type="compositionally biased region" description="Basic residues" evidence="1">
    <location>
        <begin position="952"/>
        <end position="961"/>
    </location>
</feature>
<dbReference type="EMBL" id="BRYA01000086">
    <property type="protein sequence ID" value="GMI38500.1"/>
    <property type="molecule type" value="Genomic_DNA"/>
</dbReference>
<evidence type="ECO:0000256" key="1">
    <source>
        <dbReference type="SAM" id="MobiDB-lite"/>
    </source>
</evidence>
<feature type="compositionally biased region" description="Basic and acidic residues" evidence="1">
    <location>
        <begin position="863"/>
        <end position="878"/>
    </location>
</feature>
<feature type="region of interest" description="Disordered" evidence="1">
    <location>
        <begin position="588"/>
        <end position="623"/>
    </location>
</feature>
<feature type="compositionally biased region" description="Acidic residues" evidence="1">
    <location>
        <begin position="1058"/>
        <end position="1086"/>
    </location>
</feature>
<organism evidence="2 3">
    <name type="scientific">Triparma columacea</name>
    <dbReference type="NCBI Taxonomy" id="722753"/>
    <lineage>
        <taxon>Eukaryota</taxon>
        <taxon>Sar</taxon>
        <taxon>Stramenopiles</taxon>
        <taxon>Ochrophyta</taxon>
        <taxon>Bolidophyceae</taxon>
        <taxon>Parmales</taxon>
        <taxon>Triparmaceae</taxon>
        <taxon>Triparma</taxon>
    </lineage>
</organism>
<dbReference type="Proteomes" id="UP001165065">
    <property type="component" value="Unassembled WGS sequence"/>
</dbReference>
<feature type="compositionally biased region" description="Gly residues" evidence="1">
    <location>
        <begin position="1047"/>
        <end position="1057"/>
    </location>
</feature>
<feature type="compositionally biased region" description="Basic and acidic residues" evidence="1">
    <location>
        <begin position="891"/>
        <end position="905"/>
    </location>
</feature>
<feature type="region of interest" description="Disordered" evidence="1">
    <location>
        <begin position="143"/>
        <end position="162"/>
    </location>
</feature>
<evidence type="ECO:0000313" key="3">
    <source>
        <dbReference type="Proteomes" id="UP001165065"/>
    </source>
</evidence>
<feature type="region of interest" description="Disordered" evidence="1">
    <location>
        <begin position="861"/>
        <end position="932"/>
    </location>
</feature>
<feature type="compositionally biased region" description="Polar residues" evidence="1">
    <location>
        <begin position="21"/>
        <end position="36"/>
    </location>
</feature>
<proteinExistence type="predicted"/>
<feature type="region of interest" description="Disordered" evidence="1">
    <location>
        <begin position="299"/>
        <end position="418"/>
    </location>
</feature>
<feature type="compositionally biased region" description="Basic and acidic residues" evidence="1">
    <location>
        <begin position="85"/>
        <end position="104"/>
    </location>
</feature>
<protein>
    <submittedName>
        <fullName evidence="2">Uncharacterized protein</fullName>
    </submittedName>
</protein>